<evidence type="ECO:0000256" key="1">
    <source>
        <dbReference type="SAM" id="Phobius"/>
    </source>
</evidence>
<organism evidence="2 4">
    <name type="scientific">Escherichia coli DEC2D</name>
    <dbReference type="NCBI Taxonomy" id="868141"/>
    <lineage>
        <taxon>Bacteria</taxon>
        <taxon>Pseudomonadati</taxon>
        <taxon>Pseudomonadota</taxon>
        <taxon>Gammaproteobacteria</taxon>
        <taxon>Enterobacterales</taxon>
        <taxon>Enterobacteriaceae</taxon>
        <taxon>Escherichia</taxon>
    </lineage>
</organism>
<proteinExistence type="predicted"/>
<keyword evidence="1" id="KW-0472">Membrane</keyword>
<protein>
    <submittedName>
        <fullName evidence="2">Uncharacterized protein</fullName>
    </submittedName>
</protein>
<keyword evidence="1" id="KW-0812">Transmembrane</keyword>
<reference evidence="2" key="2">
    <citation type="submission" date="2012-02" db="EMBL/GenBank/DDBJ databases">
        <authorList>
            <person name="Rasko D."/>
            <person name="Redman J."/>
            <person name="Daugherty S.C."/>
            <person name="Chibucos M.C."/>
            <person name="Tallon L."/>
            <person name="Sadzewicz L."/>
            <person name="Jones K."/>
            <person name="Santana-Cruz I."/>
            <person name="Liu X."/>
        </authorList>
    </citation>
    <scope>NUCLEOTIDE SEQUENCE</scope>
    <source>
        <strain evidence="2">DEC2D</strain>
    </source>
</reference>
<evidence type="ECO:0000313" key="4">
    <source>
        <dbReference type="Proteomes" id="UP000005272"/>
    </source>
</evidence>
<accession>A0A828U7X2</accession>
<gene>
    <name evidence="3" type="ORF">ECDEC2D_1716</name>
    <name evidence="2" type="ORF">ECDEC2D_1739</name>
</gene>
<sequence>MHDMILDLLMKYLIAGSLFGMFLFSVITIVLPIVLRAHNKINRSND</sequence>
<dbReference type="EMBL" id="AIFC01000017">
    <property type="protein sequence ID" value="EHU46611.1"/>
    <property type="molecule type" value="Genomic_DNA"/>
</dbReference>
<dbReference type="EMBL" id="AIFC01000019">
    <property type="protein sequence ID" value="EHU46385.1"/>
    <property type="molecule type" value="Genomic_DNA"/>
</dbReference>
<reference evidence="2 4" key="1">
    <citation type="journal article" date="2012" name="J. Bacteriol.">
        <title>Draft Genome Sequences of the Diarrheagenic Escherichia coli Collection.</title>
        <authorList>
            <person name="Hazen T.H."/>
            <person name="Sahl J.W."/>
            <person name="Redman J.C."/>
            <person name="Morris C.R."/>
            <person name="Daugherty S.C."/>
            <person name="Chibucos M.C."/>
            <person name="Sengamalay N.A."/>
            <person name="Fraser-Liggett C.M."/>
            <person name="Steinsland H."/>
            <person name="Whittam T.S."/>
            <person name="Whittam B."/>
            <person name="Manning S.D."/>
            <person name="Rasko D.A."/>
        </authorList>
    </citation>
    <scope>NUCLEOTIDE SEQUENCE [LARGE SCALE GENOMIC DNA]</scope>
    <source>
        <strain evidence="2 4">DEC2D</strain>
    </source>
</reference>
<evidence type="ECO:0000313" key="3">
    <source>
        <dbReference type="EMBL" id="EHU46611.1"/>
    </source>
</evidence>
<evidence type="ECO:0000313" key="2">
    <source>
        <dbReference type="EMBL" id="EHU46385.1"/>
    </source>
</evidence>
<dbReference type="AlphaFoldDB" id="A0A828U7X2"/>
<keyword evidence="1" id="KW-1133">Transmembrane helix</keyword>
<feature type="transmembrane region" description="Helical" evidence="1">
    <location>
        <begin position="12"/>
        <end position="35"/>
    </location>
</feature>
<dbReference type="Proteomes" id="UP000005272">
    <property type="component" value="Unassembled WGS sequence"/>
</dbReference>
<name>A0A828U7X2_ECOLX</name>
<comment type="caution">
    <text evidence="2">The sequence shown here is derived from an EMBL/GenBank/DDBJ whole genome shotgun (WGS) entry which is preliminary data.</text>
</comment>